<proteinExistence type="predicted"/>
<sequence>MWGIQPKRQIWMETCHCQYAVQCLH</sequence>
<accession>A0A0E9V373</accession>
<dbReference type="EMBL" id="GBXM01035993">
    <property type="protein sequence ID" value="JAH72584.1"/>
    <property type="molecule type" value="Transcribed_RNA"/>
</dbReference>
<organism evidence="1">
    <name type="scientific">Anguilla anguilla</name>
    <name type="common">European freshwater eel</name>
    <name type="synonym">Muraena anguilla</name>
    <dbReference type="NCBI Taxonomy" id="7936"/>
    <lineage>
        <taxon>Eukaryota</taxon>
        <taxon>Metazoa</taxon>
        <taxon>Chordata</taxon>
        <taxon>Craniata</taxon>
        <taxon>Vertebrata</taxon>
        <taxon>Euteleostomi</taxon>
        <taxon>Actinopterygii</taxon>
        <taxon>Neopterygii</taxon>
        <taxon>Teleostei</taxon>
        <taxon>Anguilliformes</taxon>
        <taxon>Anguillidae</taxon>
        <taxon>Anguilla</taxon>
    </lineage>
</organism>
<evidence type="ECO:0000313" key="1">
    <source>
        <dbReference type="EMBL" id="JAH72584.1"/>
    </source>
</evidence>
<reference evidence="1" key="2">
    <citation type="journal article" date="2015" name="Fish Shellfish Immunol.">
        <title>Early steps in the European eel (Anguilla anguilla)-Vibrio vulnificus interaction in the gills: Role of the RtxA13 toxin.</title>
        <authorList>
            <person name="Callol A."/>
            <person name="Pajuelo D."/>
            <person name="Ebbesson L."/>
            <person name="Teles M."/>
            <person name="MacKenzie S."/>
            <person name="Amaro C."/>
        </authorList>
    </citation>
    <scope>NUCLEOTIDE SEQUENCE</scope>
</reference>
<reference evidence="1" key="1">
    <citation type="submission" date="2014-11" db="EMBL/GenBank/DDBJ databases">
        <authorList>
            <person name="Amaro Gonzalez C."/>
        </authorList>
    </citation>
    <scope>NUCLEOTIDE SEQUENCE</scope>
</reference>
<protein>
    <submittedName>
        <fullName evidence="1">Uncharacterized protein</fullName>
    </submittedName>
</protein>
<dbReference type="AlphaFoldDB" id="A0A0E9V373"/>
<name>A0A0E9V373_ANGAN</name>